<sequence>MLTYFLTTSSPCFLLVSPFGFFRPVPFAAFSVFGCPILQNRTRGIPKHASACPIHQKRTSKTTKRMFECSFLQNRTSLHRTKGTDRDC</sequence>
<proteinExistence type="predicted"/>
<reference evidence="1 2" key="2">
    <citation type="submission" date="2009-02" db="EMBL/GenBank/DDBJ databases">
        <authorList>
            <person name="Fulton L."/>
            <person name="Clifton S."/>
            <person name="Fulton B."/>
            <person name="Xu J."/>
            <person name="Minx P."/>
            <person name="Pepin K.H."/>
            <person name="Johnson M."/>
            <person name="Bhonagiri V."/>
            <person name="Nash W.E."/>
            <person name="Mardis E.R."/>
            <person name="Wilson R.K."/>
        </authorList>
    </citation>
    <scope>NUCLEOTIDE SEQUENCE [LARGE SCALE GENOMIC DNA]</scope>
    <source>
        <strain evidence="1 2">DSM 20438</strain>
    </source>
</reference>
<organism evidence="1 2">
    <name type="scientific">Bifidobacterium pseudocatenulatum DSM 20438 = JCM 1200 = LMG 10505</name>
    <dbReference type="NCBI Taxonomy" id="547043"/>
    <lineage>
        <taxon>Bacteria</taxon>
        <taxon>Bacillati</taxon>
        <taxon>Actinomycetota</taxon>
        <taxon>Actinomycetes</taxon>
        <taxon>Bifidobacteriales</taxon>
        <taxon>Bifidobacteriaceae</taxon>
        <taxon>Bifidobacterium</taxon>
    </lineage>
</organism>
<evidence type="ECO:0000313" key="1">
    <source>
        <dbReference type="EMBL" id="EEG70311.1"/>
    </source>
</evidence>
<dbReference type="AlphaFoldDB" id="C0BUH0"/>
<evidence type="ECO:0000313" key="2">
    <source>
        <dbReference type="Proteomes" id="UP000003875"/>
    </source>
</evidence>
<gene>
    <name evidence="1" type="ORF">BIFPSEUDO_04056</name>
</gene>
<protein>
    <submittedName>
        <fullName evidence="1">Uncharacterized protein</fullName>
    </submittedName>
</protein>
<reference evidence="1 2" key="1">
    <citation type="submission" date="2009-02" db="EMBL/GenBank/DDBJ databases">
        <title>Draft genome sequence of Bifidobacterium pseudocatenulatum (DSM 20438).</title>
        <authorList>
            <person name="Sudarsanam P."/>
            <person name="Ley R."/>
            <person name="Guruge J."/>
            <person name="Turnbaugh P.J."/>
            <person name="Mahowald M."/>
            <person name="Liep D."/>
            <person name="Gordon J."/>
        </authorList>
    </citation>
    <scope>NUCLEOTIDE SEQUENCE [LARGE SCALE GENOMIC DNA]</scope>
    <source>
        <strain evidence="1 2">DSM 20438</strain>
    </source>
</reference>
<comment type="caution">
    <text evidence="1">The sequence shown here is derived from an EMBL/GenBank/DDBJ whole genome shotgun (WGS) entry which is preliminary data.</text>
</comment>
<accession>C0BUH0</accession>
<dbReference type="EMBL" id="ABXX02000004">
    <property type="protein sequence ID" value="EEG70311.1"/>
    <property type="molecule type" value="Genomic_DNA"/>
</dbReference>
<dbReference type="Proteomes" id="UP000003875">
    <property type="component" value="Unassembled WGS sequence"/>
</dbReference>
<name>C0BUH0_BIFPS</name>